<proteinExistence type="predicted"/>
<accession>J9FZS0</accession>
<name>J9FZS0_9ZZZZ</name>
<reference evidence="2" key="1">
    <citation type="journal article" date="2012" name="PLoS ONE">
        <title>Gene sets for utilization of primary and secondary nutrition supplies in the distal gut of endangered iberian lynx.</title>
        <authorList>
            <person name="Alcaide M."/>
            <person name="Messina E."/>
            <person name="Richter M."/>
            <person name="Bargiela R."/>
            <person name="Peplies J."/>
            <person name="Huws S.A."/>
            <person name="Newbold C.J."/>
            <person name="Golyshin P.N."/>
            <person name="Simon M.A."/>
            <person name="Lopez G."/>
            <person name="Yakimov M.M."/>
            <person name="Ferrer M."/>
        </authorList>
    </citation>
    <scope>NUCLEOTIDE SEQUENCE</scope>
</reference>
<dbReference type="AlphaFoldDB" id="J9FZS0"/>
<organism evidence="2">
    <name type="scientific">gut metagenome</name>
    <dbReference type="NCBI Taxonomy" id="749906"/>
    <lineage>
        <taxon>unclassified sequences</taxon>
        <taxon>metagenomes</taxon>
        <taxon>organismal metagenomes</taxon>
    </lineage>
</organism>
<sequence length="43" mass="4993">MQPYCTCVRSAQWNDLPKSPWYHRSSTSACVPHTFSGRESHPR</sequence>
<evidence type="ECO:0000313" key="2">
    <source>
        <dbReference type="EMBL" id="EJX00054.1"/>
    </source>
</evidence>
<comment type="caution">
    <text evidence="2">The sequence shown here is derived from an EMBL/GenBank/DDBJ whole genome shotgun (WGS) entry which is preliminary data.</text>
</comment>
<gene>
    <name evidence="2" type="ORF">EVA_11841</name>
</gene>
<dbReference type="EMBL" id="AMCI01003544">
    <property type="protein sequence ID" value="EJX00054.1"/>
    <property type="molecule type" value="Genomic_DNA"/>
</dbReference>
<evidence type="ECO:0000256" key="1">
    <source>
        <dbReference type="SAM" id="MobiDB-lite"/>
    </source>
</evidence>
<feature type="region of interest" description="Disordered" evidence="1">
    <location>
        <begin position="23"/>
        <end position="43"/>
    </location>
</feature>
<protein>
    <submittedName>
        <fullName evidence="2">Uncharacterized protein</fullName>
    </submittedName>
</protein>